<comment type="caution">
    <text evidence="1">The sequence shown here is derived from an EMBL/GenBank/DDBJ whole genome shotgun (WGS) entry which is preliminary data.</text>
</comment>
<organism evidence="1 2">
    <name type="scientific">Paenibacillus albiflavus</name>
    <dbReference type="NCBI Taxonomy" id="2545760"/>
    <lineage>
        <taxon>Bacteria</taxon>
        <taxon>Bacillati</taxon>
        <taxon>Bacillota</taxon>
        <taxon>Bacilli</taxon>
        <taxon>Bacillales</taxon>
        <taxon>Paenibacillaceae</taxon>
        <taxon>Paenibacillus</taxon>
    </lineage>
</organism>
<dbReference type="AlphaFoldDB" id="A0A4R4ENW4"/>
<dbReference type="EMBL" id="SKFG01000001">
    <property type="protein sequence ID" value="TCZ81150.1"/>
    <property type="molecule type" value="Genomic_DNA"/>
</dbReference>
<dbReference type="OrthoDB" id="2382038at2"/>
<evidence type="ECO:0000313" key="1">
    <source>
        <dbReference type="EMBL" id="TCZ81150.1"/>
    </source>
</evidence>
<sequence length="91" mass="10117">MKCISVYTGDFGAFSDIYEQVMQTTLADNEETEIEGITVAEAGEVTSEYVDRMKERLDVVVMKQKEHGVTILQHGSVFEIIIPETSPVASM</sequence>
<proteinExistence type="predicted"/>
<reference evidence="1 2" key="1">
    <citation type="submission" date="2019-03" db="EMBL/GenBank/DDBJ databases">
        <authorList>
            <person name="Kim M.K.M."/>
        </authorList>
    </citation>
    <scope>NUCLEOTIDE SEQUENCE [LARGE SCALE GENOMIC DNA]</scope>
    <source>
        <strain evidence="1 2">18JY21-1</strain>
    </source>
</reference>
<accession>A0A4R4ENW4</accession>
<name>A0A4R4ENW4_9BACL</name>
<keyword evidence="2" id="KW-1185">Reference proteome</keyword>
<protein>
    <submittedName>
        <fullName evidence="1">NAD/NADP transhydrogenase alpha subunit</fullName>
    </submittedName>
</protein>
<dbReference type="RefSeq" id="WP_132416160.1">
    <property type="nucleotide sequence ID" value="NZ_SKFG01000001.1"/>
</dbReference>
<dbReference type="Proteomes" id="UP000295418">
    <property type="component" value="Unassembled WGS sequence"/>
</dbReference>
<evidence type="ECO:0000313" key="2">
    <source>
        <dbReference type="Proteomes" id="UP000295418"/>
    </source>
</evidence>
<gene>
    <name evidence="1" type="ORF">E0485_02420</name>
</gene>